<reference evidence="1" key="1">
    <citation type="journal article" date="2015" name="Nature">
        <title>Complex archaea that bridge the gap between prokaryotes and eukaryotes.</title>
        <authorList>
            <person name="Spang A."/>
            <person name="Saw J.H."/>
            <person name="Jorgensen S.L."/>
            <person name="Zaremba-Niedzwiedzka K."/>
            <person name="Martijn J."/>
            <person name="Lind A.E."/>
            <person name="van Eijk R."/>
            <person name="Schleper C."/>
            <person name="Guy L."/>
            <person name="Ettema T.J."/>
        </authorList>
    </citation>
    <scope>NUCLEOTIDE SEQUENCE</scope>
</reference>
<organism evidence="1">
    <name type="scientific">marine sediment metagenome</name>
    <dbReference type="NCBI Taxonomy" id="412755"/>
    <lineage>
        <taxon>unclassified sequences</taxon>
        <taxon>metagenomes</taxon>
        <taxon>ecological metagenomes</taxon>
    </lineage>
</organism>
<accession>A0A0F9JKJ3</accession>
<protein>
    <submittedName>
        <fullName evidence="1">Uncharacterized protein</fullName>
    </submittedName>
</protein>
<comment type="caution">
    <text evidence="1">The sequence shown here is derived from an EMBL/GenBank/DDBJ whole genome shotgun (WGS) entry which is preliminary data.</text>
</comment>
<name>A0A0F9JKJ3_9ZZZZ</name>
<dbReference type="AlphaFoldDB" id="A0A0F9JKJ3"/>
<evidence type="ECO:0000313" key="1">
    <source>
        <dbReference type="EMBL" id="KKL99487.1"/>
    </source>
</evidence>
<sequence length="656" mass="69570">GTDNLYYMGDRMGIGTQGPTQLLHLQDVNSSIRLLIEGKQSNSAPAGILFSGDTVVDDATGLIYIASTSGSPPLGPSLNLSIDAIVRGFVAVDNENITGVTAEDPAFVVKAQTLSVTDGSTITNQRQVWFRAPTINGVGGGGTETITNAATVYIDGAPSGSNITFTNGPYALWIDDGALRVDGNTTVSGGDLLVADDSPHAELCDTTDGTAWQIHYDESETFNGLTFWKGTNANCTSNFAIANTYPTLELQLDGDAIFNNGKVGIGLELRSPAENLHVAGNAKVEEKLDIGVPGTGGGLDVGEGGSYKANSAGVTIVRAFTYDASATSGSRFTEISDLDAQNTLLGAAGDRVYVGSPHKIWAARFEVGVAKSSELLSGFYWNGSALTAMTFMGIKKDTVVSVGDNVLEQISEKEYIVFDQQIDADWATADNQTDTIPNTGENLYWIALQVPVGGFATPPRVDEIRVRGSDSDFVTGTAQYVMWGKSRVEIHTVLSAFTKKAVGQPAVEDIAFTSTINVPLLALRNSQSDSLELSFRIPDELDTSCKMEAKLDWLSDDSGEVDFIFRYYVMTDGTSVSSGDTDTASVSTSITPTGADQIQIDDDITTGHTIDVSTLNAGDLIVFELVRSGGVDTNSGKVYAVNISIDWISWTLGEQV</sequence>
<feature type="non-terminal residue" evidence="1">
    <location>
        <position position="1"/>
    </location>
</feature>
<proteinExistence type="predicted"/>
<dbReference type="EMBL" id="LAZR01017663">
    <property type="protein sequence ID" value="KKL99487.1"/>
    <property type="molecule type" value="Genomic_DNA"/>
</dbReference>
<gene>
    <name evidence="1" type="ORF">LCGC14_1813940</name>
</gene>